<keyword evidence="2" id="KW-0812">Transmembrane</keyword>
<feature type="transmembrane region" description="Helical" evidence="2">
    <location>
        <begin position="210"/>
        <end position="231"/>
    </location>
</feature>
<gene>
    <name evidence="3" type="ORF">ACFQQG_17920</name>
</gene>
<feature type="coiled-coil region" evidence="1">
    <location>
        <begin position="148"/>
        <end position="204"/>
    </location>
</feature>
<keyword evidence="4" id="KW-1185">Reference proteome</keyword>
<dbReference type="AlphaFoldDB" id="A0ABD5W2K7"/>
<evidence type="ECO:0000256" key="2">
    <source>
        <dbReference type="SAM" id="Phobius"/>
    </source>
</evidence>
<proteinExistence type="predicted"/>
<dbReference type="EMBL" id="JBHSZI010000001">
    <property type="protein sequence ID" value="MFC7059721.1"/>
    <property type="molecule type" value="Genomic_DNA"/>
</dbReference>
<dbReference type="GeneID" id="76631916"/>
<evidence type="ECO:0000313" key="3">
    <source>
        <dbReference type="EMBL" id="MFC7059721.1"/>
    </source>
</evidence>
<dbReference type="Proteomes" id="UP001596445">
    <property type="component" value="Unassembled WGS sequence"/>
</dbReference>
<accession>A0ABD5W2K7</accession>
<comment type="caution">
    <text evidence="3">The sequence shown here is derived from an EMBL/GenBank/DDBJ whole genome shotgun (WGS) entry which is preliminary data.</text>
</comment>
<keyword evidence="2" id="KW-1133">Transmembrane helix</keyword>
<evidence type="ECO:0000256" key="1">
    <source>
        <dbReference type="SAM" id="Coils"/>
    </source>
</evidence>
<sequence>MSWIRSSKAVAAVVLLVVALGAVGTAAAVSFSADDPEAAEVGETVSFQVEMTDVFEDQPNEWTVGANTDLEDADWQIIATDVSGEEVSRSDSSELQVSSEDGVNAVTVEVEGTVPDISSYSYENRENEEYQVLEIEQADGPSLEEWRAHRYTAESQEARNTIDEASEAVDSQSTLDNAISAYNSENFENAIDLAEQAQNDAEGEQQLQQYLLFGGAALVVLLVAGGGYYFYQQRQQDNSKLR</sequence>
<reference evidence="3 4" key="1">
    <citation type="journal article" date="2019" name="Int. J. Syst. Evol. Microbiol.">
        <title>The Global Catalogue of Microorganisms (GCM) 10K type strain sequencing project: providing services to taxonomists for standard genome sequencing and annotation.</title>
        <authorList>
            <consortium name="The Broad Institute Genomics Platform"/>
            <consortium name="The Broad Institute Genome Sequencing Center for Infectious Disease"/>
            <person name="Wu L."/>
            <person name="Ma J."/>
        </authorList>
    </citation>
    <scope>NUCLEOTIDE SEQUENCE [LARGE SCALE GENOMIC DNA]</scope>
    <source>
        <strain evidence="3 4">JCM 30072</strain>
    </source>
</reference>
<organism evidence="3 4">
    <name type="scientific">Halovenus salina</name>
    <dbReference type="NCBI Taxonomy" id="1510225"/>
    <lineage>
        <taxon>Archaea</taxon>
        <taxon>Methanobacteriati</taxon>
        <taxon>Methanobacteriota</taxon>
        <taxon>Stenosarchaea group</taxon>
        <taxon>Halobacteria</taxon>
        <taxon>Halobacteriales</taxon>
        <taxon>Haloarculaceae</taxon>
        <taxon>Halovenus</taxon>
    </lineage>
</organism>
<name>A0ABD5W2K7_9EURY</name>
<keyword evidence="1" id="KW-0175">Coiled coil</keyword>
<evidence type="ECO:0000313" key="4">
    <source>
        <dbReference type="Proteomes" id="UP001596445"/>
    </source>
</evidence>
<keyword evidence="2" id="KW-0472">Membrane</keyword>
<protein>
    <submittedName>
        <fullName evidence="3">Uncharacterized protein</fullName>
    </submittedName>
</protein>
<dbReference type="RefSeq" id="WP_267162515.1">
    <property type="nucleotide sequence ID" value="NZ_CP112972.1"/>
</dbReference>